<sequence length="188" mass="20176">MRLTGRSLMVRYAAAFALPLLLAGCAGAPKVFGEDPSAKPFVLEETFLGRGVGEGEFRNAVSGSARPFRVRFNGTRMRDGLTLAEDIAYADGEKERHVWRFTRTGSNTYEGRRDDVVGVAHGVVSGNTLRLSYDVKLKTGGSTAQVHFDDTLVLHAPGVVLNKAKVSKFGVAFGTVDIAISMLAKRGG</sequence>
<dbReference type="OrthoDB" id="5296954at2"/>
<dbReference type="EMBL" id="SIUB01000001">
    <property type="protein sequence ID" value="TBN55190.1"/>
    <property type="molecule type" value="Genomic_DNA"/>
</dbReference>
<name>A0A4Q9GSL8_9HYPH</name>
<keyword evidence="1" id="KW-0732">Signal</keyword>
<evidence type="ECO:0000256" key="1">
    <source>
        <dbReference type="SAM" id="SignalP"/>
    </source>
</evidence>
<gene>
    <name evidence="2" type="ORF">EYR15_03370</name>
</gene>
<dbReference type="PROSITE" id="PS51257">
    <property type="entry name" value="PROKAR_LIPOPROTEIN"/>
    <property type="match status" value="1"/>
</dbReference>
<dbReference type="Pfam" id="PF12915">
    <property type="entry name" value="DUF3833"/>
    <property type="match status" value="1"/>
</dbReference>
<proteinExistence type="predicted"/>
<feature type="chain" id="PRO_5020876276" evidence="1">
    <location>
        <begin position="29"/>
        <end position="188"/>
    </location>
</feature>
<accession>A0A4Q9GSL8</accession>
<protein>
    <submittedName>
        <fullName evidence="2">DUF3833 family protein</fullName>
    </submittedName>
</protein>
<reference evidence="2 3" key="1">
    <citation type="submission" date="2019-02" db="EMBL/GenBank/DDBJ databases">
        <title>Hansschlegelia quercus sp. nov., a novel methylotrophic bacterium from buds of oak (Quercus robur L.).</title>
        <authorList>
            <person name="Agafonova N.V."/>
            <person name="Kaparullina E.N."/>
            <person name="Grouzdev D.S."/>
            <person name="Doronina N.V."/>
        </authorList>
    </citation>
    <scope>NUCLEOTIDE SEQUENCE [LARGE SCALE GENOMIC DNA]</scope>
    <source>
        <strain evidence="2 3">Dub</strain>
    </source>
</reference>
<dbReference type="InterPro" id="IPR024409">
    <property type="entry name" value="DUF3833"/>
</dbReference>
<organism evidence="2 3">
    <name type="scientific">Hansschlegelia quercus</name>
    <dbReference type="NCBI Taxonomy" id="2528245"/>
    <lineage>
        <taxon>Bacteria</taxon>
        <taxon>Pseudomonadati</taxon>
        <taxon>Pseudomonadota</taxon>
        <taxon>Alphaproteobacteria</taxon>
        <taxon>Hyphomicrobiales</taxon>
        <taxon>Methylopilaceae</taxon>
        <taxon>Hansschlegelia</taxon>
    </lineage>
</organism>
<dbReference type="Proteomes" id="UP000291613">
    <property type="component" value="Unassembled WGS sequence"/>
</dbReference>
<dbReference type="AlphaFoldDB" id="A0A4Q9GSL8"/>
<evidence type="ECO:0000313" key="3">
    <source>
        <dbReference type="Proteomes" id="UP000291613"/>
    </source>
</evidence>
<keyword evidence="3" id="KW-1185">Reference proteome</keyword>
<feature type="signal peptide" evidence="1">
    <location>
        <begin position="1"/>
        <end position="28"/>
    </location>
</feature>
<evidence type="ECO:0000313" key="2">
    <source>
        <dbReference type="EMBL" id="TBN55190.1"/>
    </source>
</evidence>
<comment type="caution">
    <text evidence="2">The sequence shown here is derived from an EMBL/GenBank/DDBJ whole genome shotgun (WGS) entry which is preliminary data.</text>
</comment>